<name>A0ACC5YCP1_9TELE</name>
<accession>A0ACC5YCP1</accession>
<dbReference type="EMBL" id="CM040980">
    <property type="protein sequence ID" value="MCJ8733429.1"/>
    <property type="molecule type" value="Genomic_DNA"/>
</dbReference>
<evidence type="ECO:0000313" key="2">
    <source>
        <dbReference type="Proteomes" id="UP000830395"/>
    </source>
</evidence>
<proteinExistence type="predicted"/>
<organism evidence="1 2">
    <name type="scientific">Pangasius djambal</name>
    <dbReference type="NCBI Taxonomy" id="1691987"/>
    <lineage>
        <taxon>Eukaryota</taxon>
        <taxon>Metazoa</taxon>
        <taxon>Chordata</taxon>
        <taxon>Craniata</taxon>
        <taxon>Vertebrata</taxon>
        <taxon>Euteleostomi</taxon>
        <taxon>Actinopterygii</taxon>
        <taxon>Neopterygii</taxon>
        <taxon>Teleostei</taxon>
        <taxon>Ostariophysi</taxon>
        <taxon>Siluriformes</taxon>
        <taxon>Pangasiidae</taxon>
        <taxon>Pangasius</taxon>
    </lineage>
</organism>
<comment type="caution">
    <text evidence="1">The sequence shown here is derived from an EMBL/GenBank/DDBJ whole genome shotgun (WGS) entry which is preliminary data.</text>
</comment>
<reference evidence="1" key="1">
    <citation type="submission" date="2020-02" db="EMBL/GenBank/DDBJ databases">
        <title>Genome sequencing of the panga catfish, Pangasius djambal.</title>
        <authorList>
            <person name="Wen M."/>
            <person name="Zahm M."/>
            <person name="Roques C."/>
            <person name="Cabau C."/>
            <person name="Klopp C."/>
            <person name="Donnadieu C."/>
            <person name="Jouanno E."/>
            <person name="Avarre J.-C."/>
            <person name="Campet M."/>
            <person name="Ha T."/>
            <person name="Dugue R."/>
            <person name="Lampietro C."/>
            <person name="Louis A."/>
            <person name="Herpin A."/>
            <person name="Echchiki A."/>
            <person name="Berthelot C."/>
            <person name="Parey E."/>
            <person name="Roest-Crollius H."/>
            <person name="Braasch I."/>
            <person name="Postlethwait J.H."/>
            <person name="Bobe J."/>
            <person name="Montfort J."/>
            <person name="Bouchez O."/>
            <person name="Begum T."/>
            <person name="Schartl M."/>
            <person name="Gustiano R."/>
            <person name="Guiguen Y."/>
        </authorList>
    </citation>
    <scope>NUCLEOTIDE SEQUENCE</scope>
    <source>
        <strain evidence="1">Pdj_M5554</strain>
    </source>
</reference>
<keyword evidence="2" id="KW-1185">Reference proteome</keyword>
<protein>
    <submittedName>
        <fullName evidence="1">Uncharacterized protein</fullName>
    </submittedName>
</protein>
<evidence type="ECO:0000313" key="1">
    <source>
        <dbReference type="EMBL" id="MCJ8733429.1"/>
    </source>
</evidence>
<sequence length="489" mass="55558">MIKTLEPRYKIPSRQFFSEKYIPELYQSTKEELQLKLSQSARVALTTDSWTSCSTESYVTITAHLISVNWQMQCFVLQTRILNEAHTGKNIGELLCDACSEWTIANKSPALVTDNARNMIAAGKAAGFTPHITCFAHTLNLVSQKAMKVNNAERLLGKVRQIVSFFHRSSTATCTLKEKQQLLGLPLHKLKQDVCTRWNSSVEMLERFLEQQTAILATLMSKNLRRGPEVHTLSETDISNAEDIVKVMTPIKIASTMMCEEEQPTVSVIAPLQAKLLKHLEPCEDDTGMTREMKSVMAADFSCQYTNSRDVLLKASALDPRFKGLPFLENEEKELIFIKLTVEASNSIHVEQQEDTVEEKPPDSTEEDEIHPAKKLKAMDLLFGNSFQQMPETCPLSKSATEVSREERPWVDQSMQKALNMHTAGYSAGLQTSNMDEYKVASNNQRKTVREAKRKYRDKIDTQFKQTDSRCLWQSMQTVTDYNELNISY</sequence>
<gene>
    <name evidence="1" type="ORF">PDJAM_G00223310</name>
</gene>
<dbReference type="Proteomes" id="UP000830395">
    <property type="component" value="Chromosome 6"/>
</dbReference>